<evidence type="ECO:0000313" key="3">
    <source>
        <dbReference type="Proteomes" id="UP000822688"/>
    </source>
</evidence>
<feature type="region of interest" description="Disordered" evidence="1">
    <location>
        <begin position="1"/>
        <end position="42"/>
    </location>
</feature>
<dbReference type="Proteomes" id="UP000822688">
    <property type="component" value="Chromosome 10"/>
</dbReference>
<reference evidence="2" key="1">
    <citation type="submission" date="2020-06" db="EMBL/GenBank/DDBJ databases">
        <title>WGS assembly of Ceratodon purpureus strain R40.</title>
        <authorList>
            <person name="Carey S.B."/>
            <person name="Jenkins J."/>
            <person name="Shu S."/>
            <person name="Lovell J.T."/>
            <person name="Sreedasyam A."/>
            <person name="Maumus F."/>
            <person name="Tiley G.P."/>
            <person name="Fernandez-Pozo N."/>
            <person name="Barry K."/>
            <person name="Chen C."/>
            <person name="Wang M."/>
            <person name="Lipzen A."/>
            <person name="Daum C."/>
            <person name="Saski C.A."/>
            <person name="Payton A.C."/>
            <person name="Mcbreen J.C."/>
            <person name="Conrad R.E."/>
            <person name="Kollar L.M."/>
            <person name="Olsson S."/>
            <person name="Huttunen S."/>
            <person name="Landis J.B."/>
            <person name="Wickett N.J."/>
            <person name="Johnson M.G."/>
            <person name="Rensing S.A."/>
            <person name="Grimwood J."/>
            <person name="Schmutz J."/>
            <person name="Mcdaniel S.F."/>
        </authorList>
    </citation>
    <scope>NUCLEOTIDE SEQUENCE</scope>
    <source>
        <strain evidence="2">R40</strain>
    </source>
</reference>
<sequence length="70" mass="8083">MSSSSNFELDKSVSEVREIPAPSRSERSRETANPRLEKQGRVEKQALVTSLLEFIDWRHLELPESDDHCQ</sequence>
<comment type="caution">
    <text evidence="2">The sequence shown here is derived from an EMBL/GenBank/DDBJ whole genome shotgun (WGS) entry which is preliminary data.</text>
</comment>
<protein>
    <submittedName>
        <fullName evidence="2">Uncharacterized protein</fullName>
    </submittedName>
</protein>
<name>A0A8T0GKS3_CERPU</name>
<evidence type="ECO:0000313" key="2">
    <source>
        <dbReference type="EMBL" id="KAG0558824.1"/>
    </source>
</evidence>
<proteinExistence type="predicted"/>
<dbReference type="AlphaFoldDB" id="A0A8T0GKS3"/>
<organism evidence="2 3">
    <name type="scientific">Ceratodon purpureus</name>
    <name type="common">Fire moss</name>
    <name type="synonym">Dicranum purpureum</name>
    <dbReference type="NCBI Taxonomy" id="3225"/>
    <lineage>
        <taxon>Eukaryota</taxon>
        <taxon>Viridiplantae</taxon>
        <taxon>Streptophyta</taxon>
        <taxon>Embryophyta</taxon>
        <taxon>Bryophyta</taxon>
        <taxon>Bryophytina</taxon>
        <taxon>Bryopsida</taxon>
        <taxon>Dicranidae</taxon>
        <taxon>Pseudoditrichales</taxon>
        <taxon>Ditrichaceae</taxon>
        <taxon>Ceratodon</taxon>
    </lineage>
</organism>
<feature type="compositionally biased region" description="Basic and acidic residues" evidence="1">
    <location>
        <begin position="8"/>
        <end position="42"/>
    </location>
</feature>
<gene>
    <name evidence="2" type="ORF">KC19_10G057800</name>
</gene>
<keyword evidence="3" id="KW-1185">Reference proteome</keyword>
<dbReference type="EMBL" id="CM026431">
    <property type="protein sequence ID" value="KAG0558824.1"/>
    <property type="molecule type" value="Genomic_DNA"/>
</dbReference>
<accession>A0A8T0GKS3</accession>
<evidence type="ECO:0000256" key="1">
    <source>
        <dbReference type="SAM" id="MobiDB-lite"/>
    </source>
</evidence>